<organism evidence="1 2">
    <name type="scientific">Symbiodinium natans</name>
    <dbReference type="NCBI Taxonomy" id="878477"/>
    <lineage>
        <taxon>Eukaryota</taxon>
        <taxon>Sar</taxon>
        <taxon>Alveolata</taxon>
        <taxon>Dinophyceae</taxon>
        <taxon>Suessiales</taxon>
        <taxon>Symbiodiniaceae</taxon>
        <taxon>Symbiodinium</taxon>
    </lineage>
</organism>
<sequence length="180" mass="20104">MGALLLESVPPHVLFPREAPHESRAPWTLSILAASCSFCIFCLSSGKACIVPLAVLDVGPRALSDSADGYVQVMRAKRRLRRHLLPYQDVTGTCKLQRRCCGRQKLKSRARGKTPEILGFGLNILTSPAVQKEFETQATLLQECSAQVQRRWLASVLLGAAHTQRTLYQHLRDGVRTRRR</sequence>
<protein>
    <submittedName>
        <fullName evidence="1">Uncharacterized protein</fullName>
    </submittedName>
</protein>
<reference evidence="1" key="1">
    <citation type="submission" date="2021-02" db="EMBL/GenBank/DDBJ databases">
        <authorList>
            <person name="Dougan E. K."/>
            <person name="Rhodes N."/>
            <person name="Thang M."/>
            <person name="Chan C."/>
        </authorList>
    </citation>
    <scope>NUCLEOTIDE SEQUENCE</scope>
</reference>
<dbReference type="EMBL" id="CAJNDS010002284">
    <property type="protein sequence ID" value="CAE7410445.1"/>
    <property type="molecule type" value="Genomic_DNA"/>
</dbReference>
<name>A0A812QZI7_9DINO</name>
<gene>
    <name evidence="1" type="ORF">SNAT2548_LOCUS22323</name>
</gene>
<comment type="caution">
    <text evidence="1">The sequence shown here is derived from an EMBL/GenBank/DDBJ whole genome shotgun (WGS) entry which is preliminary data.</text>
</comment>
<dbReference type="Proteomes" id="UP000604046">
    <property type="component" value="Unassembled WGS sequence"/>
</dbReference>
<evidence type="ECO:0000313" key="2">
    <source>
        <dbReference type="Proteomes" id="UP000604046"/>
    </source>
</evidence>
<keyword evidence="2" id="KW-1185">Reference proteome</keyword>
<accession>A0A812QZI7</accession>
<proteinExistence type="predicted"/>
<dbReference type="AlphaFoldDB" id="A0A812QZI7"/>
<evidence type="ECO:0000313" key="1">
    <source>
        <dbReference type="EMBL" id="CAE7410445.1"/>
    </source>
</evidence>